<evidence type="ECO:0000313" key="4">
    <source>
        <dbReference type="Proteomes" id="UP000006906"/>
    </source>
</evidence>
<dbReference type="Pfam" id="PF00085">
    <property type="entry name" value="Thioredoxin"/>
    <property type="match status" value="1"/>
</dbReference>
<keyword evidence="4" id="KW-1185">Reference proteome</keyword>
<dbReference type="PANTHER" id="PTHR43601">
    <property type="entry name" value="THIOREDOXIN, MITOCHONDRIAL"/>
    <property type="match status" value="1"/>
</dbReference>
<name>A8J7H6_CHLRE</name>
<organism evidence="3 4">
    <name type="scientific">Chlamydomonas reinhardtii</name>
    <name type="common">Chlamydomonas smithii</name>
    <dbReference type="NCBI Taxonomy" id="3055"/>
    <lineage>
        <taxon>Eukaryota</taxon>
        <taxon>Viridiplantae</taxon>
        <taxon>Chlorophyta</taxon>
        <taxon>core chlorophytes</taxon>
        <taxon>Chlorophyceae</taxon>
        <taxon>CS clade</taxon>
        <taxon>Chlamydomonadales</taxon>
        <taxon>Chlamydomonadaceae</taxon>
        <taxon>Chlamydomonas</taxon>
    </lineage>
</organism>
<evidence type="ECO:0000313" key="3">
    <source>
        <dbReference type="EMBL" id="PNW84767.1"/>
    </source>
</evidence>
<comment type="similarity">
    <text evidence="1">Belongs to the thioredoxin family.</text>
</comment>
<dbReference type="HOGENOM" id="CLU_1117090_0_0_1"/>
<dbReference type="PROSITE" id="PS51352">
    <property type="entry name" value="THIOREDOXIN_2"/>
    <property type="match status" value="1"/>
</dbReference>
<protein>
    <submittedName>
        <fullName evidence="3">Uncharacterized protein</fullName>
    </submittedName>
</protein>
<dbReference type="Proteomes" id="UP000006906">
    <property type="component" value="Chromosome 3"/>
</dbReference>
<dbReference type="STRING" id="3055.A8J7H6"/>
<evidence type="ECO:0000256" key="1">
    <source>
        <dbReference type="ARBA" id="ARBA00008987"/>
    </source>
</evidence>
<dbReference type="GO" id="GO:0045454">
    <property type="term" value="P:cell redox homeostasis"/>
    <property type="evidence" value="ECO:0000318"/>
    <property type="project" value="GO_Central"/>
</dbReference>
<proteinExistence type="inferred from homology"/>
<dbReference type="CDD" id="cd02947">
    <property type="entry name" value="TRX_family"/>
    <property type="match status" value="1"/>
</dbReference>
<gene>
    <name evidence="3" type="ORF">CHLRE_03g157800v5</name>
</gene>
<dbReference type="EMBL" id="CM008964">
    <property type="protein sequence ID" value="PNW84767.1"/>
    <property type="molecule type" value="Genomic_DNA"/>
</dbReference>
<sequence length="249" mass="27228">MASILNRAGSRSLVFETKQSLRSIPGSLLSLRSVALKPFRTTICAAGALLTARRSTSGLGRANGVVCQAGRSTGEWWKKDNPPNMRDINSIQELVDALSDAGDRLVIVEFYAQWCNACRALFPKICKIMAENPDVLFLKVNFDDNRDACRTLSVKVLPYFHFYRGAEGRVAAFSATISKLQLFKDAVETYSAAFCSLEPAPGLAEFPDLIAHPELHPEEAAEAARRARLASTESEEELHPLADTPTVVG</sequence>
<dbReference type="GeneID" id="5723036"/>
<dbReference type="InterPro" id="IPR036249">
    <property type="entry name" value="Thioredoxin-like_sf"/>
</dbReference>
<dbReference type="OrthoDB" id="2121326at2759"/>
<dbReference type="KEGG" id="cre:CHLRE_03g157800v5"/>
<dbReference type="eggNOG" id="KOG0907">
    <property type="taxonomic scope" value="Eukaryota"/>
</dbReference>
<dbReference type="RefSeq" id="XP_001697443.1">
    <property type="nucleotide sequence ID" value="XM_001697391.2"/>
</dbReference>
<dbReference type="InterPro" id="IPR013766">
    <property type="entry name" value="Thioredoxin_domain"/>
</dbReference>
<dbReference type="Gene3D" id="3.40.30.10">
    <property type="entry name" value="Glutaredoxin"/>
    <property type="match status" value="1"/>
</dbReference>
<dbReference type="FunCoup" id="A8J7H6">
    <property type="interactions" value="192"/>
</dbReference>
<dbReference type="Gramene" id="PNW84767">
    <property type="protein sequence ID" value="PNW84767"/>
    <property type="gene ID" value="CHLRE_03g157800v5"/>
</dbReference>
<feature type="region of interest" description="Disordered" evidence="2">
    <location>
        <begin position="226"/>
        <end position="249"/>
    </location>
</feature>
<evidence type="ECO:0000256" key="2">
    <source>
        <dbReference type="SAM" id="MobiDB-lite"/>
    </source>
</evidence>
<dbReference type="PANTHER" id="PTHR43601:SF32">
    <property type="entry name" value="THIOREDOXIN-LIKE 2-2, CHLOROPLASTIC"/>
    <property type="match status" value="1"/>
</dbReference>
<dbReference type="SUPFAM" id="SSF52833">
    <property type="entry name" value="Thioredoxin-like"/>
    <property type="match status" value="1"/>
</dbReference>
<reference evidence="3 4" key="1">
    <citation type="journal article" date="2007" name="Science">
        <title>The Chlamydomonas genome reveals the evolution of key animal and plant functions.</title>
        <authorList>
            <person name="Merchant S.S."/>
            <person name="Prochnik S.E."/>
            <person name="Vallon O."/>
            <person name="Harris E.H."/>
            <person name="Karpowicz S.J."/>
            <person name="Witman G.B."/>
            <person name="Terry A."/>
            <person name="Salamov A."/>
            <person name="Fritz-Laylin L.K."/>
            <person name="Marechal-Drouard L."/>
            <person name="Marshall W.F."/>
            <person name="Qu L.H."/>
            <person name="Nelson D.R."/>
            <person name="Sanderfoot A.A."/>
            <person name="Spalding M.H."/>
            <person name="Kapitonov V.V."/>
            <person name="Ren Q."/>
            <person name="Ferris P."/>
            <person name="Lindquist E."/>
            <person name="Shapiro H."/>
            <person name="Lucas S.M."/>
            <person name="Grimwood J."/>
            <person name="Schmutz J."/>
            <person name="Cardol P."/>
            <person name="Cerutti H."/>
            <person name="Chanfreau G."/>
            <person name="Chen C.L."/>
            <person name="Cognat V."/>
            <person name="Croft M.T."/>
            <person name="Dent R."/>
            <person name="Dutcher S."/>
            <person name="Fernandez E."/>
            <person name="Fukuzawa H."/>
            <person name="Gonzalez-Ballester D."/>
            <person name="Gonzalez-Halphen D."/>
            <person name="Hallmann A."/>
            <person name="Hanikenne M."/>
            <person name="Hippler M."/>
            <person name="Inwood W."/>
            <person name="Jabbari K."/>
            <person name="Kalanon M."/>
            <person name="Kuras R."/>
            <person name="Lefebvre P.A."/>
            <person name="Lemaire S.D."/>
            <person name="Lobanov A.V."/>
            <person name="Lohr M."/>
            <person name="Manuell A."/>
            <person name="Meier I."/>
            <person name="Mets L."/>
            <person name="Mittag M."/>
            <person name="Mittelmeier T."/>
            <person name="Moroney J.V."/>
            <person name="Moseley J."/>
            <person name="Napoli C."/>
            <person name="Nedelcu A.M."/>
            <person name="Niyogi K."/>
            <person name="Novoselov S.V."/>
            <person name="Paulsen I.T."/>
            <person name="Pazour G."/>
            <person name="Purton S."/>
            <person name="Ral J.P."/>
            <person name="Riano-Pachon D.M."/>
            <person name="Riekhof W."/>
            <person name="Rymarquis L."/>
            <person name="Schroda M."/>
            <person name="Stern D."/>
            <person name="Umen J."/>
            <person name="Willows R."/>
            <person name="Wilson N."/>
            <person name="Zimmer S.L."/>
            <person name="Allmer J."/>
            <person name="Balk J."/>
            <person name="Bisova K."/>
            <person name="Chen C.J."/>
            <person name="Elias M."/>
            <person name="Gendler K."/>
            <person name="Hauser C."/>
            <person name="Lamb M.R."/>
            <person name="Ledford H."/>
            <person name="Long J.C."/>
            <person name="Minagawa J."/>
            <person name="Page M.D."/>
            <person name="Pan J."/>
            <person name="Pootakham W."/>
            <person name="Roje S."/>
            <person name="Rose A."/>
            <person name="Stahlberg E."/>
            <person name="Terauchi A.M."/>
            <person name="Yang P."/>
            <person name="Ball S."/>
            <person name="Bowler C."/>
            <person name="Dieckmann C.L."/>
            <person name="Gladyshev V.N."/>
            <person name="Green P."/>
            <person name="Jorgensen R."/>
            <person name="Mayfield S."/>
            <person name="Mueller-Roeber B."/>
            <person name="Rajamani S."/>
            <person name="Sayre R.T."/>
            <person name="Brokstein P."/>
            <person name="Dubchak I."/>
            <person name="Goodstein D."/>
            <person name="Hornick L."/>
            <person name="Huang Y.W."/>
            <person name="Jhaveri J."/>
            <person name="Luo Y."/>
            <person name="Martinez D."/>
            <person name="Ngau W.C."/>
            <person name="Otillar B."/>
            <person name="Poliakov A."/>
            <person name="Porter A."/>
            <person name="Szajkowski L."/>
            <person name="Werner G."/>
            <person name="Zhou K."/>
            <person name="Grigoriev I.V."/>
            <person name="Rokhsar D.S."/>
            <person name="Grossman A.R."/>
        </authorList>
    </citation>
    <scope>NUCLEOTIDE SEQUENCE [LARGE SCALE GENOMIC DNA]</scope>
    <source>
        <strain evidence="4">CC-503</strain>
    </source>
</reference>
<accession>A8J7H6</accession>
<dbReference type="InParanoid" id="A8J7H6"/>
<dbReference type="AlphaFoldDB" id="A8J7H6"/>
<dbReference type="PaxDb" id="3055-EDP00105"/>